<dbReference type="AlphaFoldDB" id="A0A1W6MGV3"/>
<keyword evidence="2" id="KW-0812">Transmembrane</keyword>
<dbReference type="InterPro" id="IPR025645">
    <property type="entry name" value="DUF4349"/>
</dbReference>
<sequence length="271" mass="31616">MKSYGLLLIVLISLLSCEADRDNFSESFAVANQATPASNYNVEKPQAPANRKIIWNANLEFQVDDVDDATQNISQLCSKYGAFISHMDLTSSNYEVMNRITIRVDDKNFNKLINDIKGTSTFMRRFEIRSNDVTEEFVDVESRLKTKKEVRERYIDILRNRSGEIKDVIAAEDAIRKITEEIEAKEGRLRYLQDQVSQSTINLEIYQKVDFTEEPETFEKGFFTELKESLQVGWEIVIEIFLLLVKVWPLILIAIGLLMWRRKWLRRKKSK</sequence>
<evidence type="ECO:0000256" key="1">
    <source>
        <dbReference type="SAM" id="Coils"/>
    </source>
</evidence>
<dbReference type="Proteomes" id="UP000193431">
    <property type="component" value="Chromosome"/>
</dbReference>
<feature type="domain" description="DUF4349" evidence="3">
    <location>
        <begin position="51"/>
        <end position="260"/>
    </location>
</feature>
<keyword evidence="5" id="KW-1185">Reference proteome</keyword>
<proteinExistence type="predicted"/>
<evidence type="ECO:0000313" key="5">
    <source>
        <dbReference type="Proteomes" id="UP000193431"/>
    </source>
</evidence>
<gene>
    <name evidence="4" type="ORF">BST97_01760</name>
</gene>
<dbReference type="STRING" id="331648.BST97_01760"/>
<evidence type="ECO:0000259" key="3">
    <source>
        <dbReference type="Pfam" id="PF14257"/>
    </source>
</evidence>
<dbReference type="PROSITE" id="PS51257">
    <property type="entry name" value="PROKAR_LIPOPROTEIN"/>
    <property type="match status" value="1"/>
</dbReference>
<keyword evidence="2" id="KW-0472">Membrane</keyword>
<accession>A0A1W6MGV3</accession>
<feature type="transmembrane region" description="Helical" evidence="2">
    <location>
        <begin position="236"/>
        <end position="260"/>
    </location>
</feature>
<keyword evidence="2" id="KW-1133">Transmembrane helix</keyword>
<dbReference type="RefSeq" id="WP_085765626.1">
    <property type="nucleotide sequence ID" value="NZ_CP019344.1"/>
</dbReference>
<evidence type="ECO:0000256" key="2">
    <source>
        <dbReference type="SAM" id="Phobius"/>
    </source>
</evidence>
<name>A0A1W6MGV3_9FLAO</name>
<dbReference type="EMBL" id="CP019344">
    <property type="protein sequence ID" value="ARN76825.1"/>
    <property type="molecule type" value="Genomic_DNA"/>
</dbReference>
<keyword evidence="1" id="KW-0175">Coiled coil</keyword>
<evidence type="ECO:0000313" key="4">
    <source>
        <dbReference type="EMBL" id="ARN76825.1"/>
    </source>
</evidence>
<feature type="coiled-coil region" evidence="1">
    <location>
        <begin position="168"/>
        <end position="195"/>
    </location>
</feature>
<organism evidence="4 5">
    <name type="scientific">Nonlabens spongiae</name>
    <dbReference type="NCBI Taxonomy" id="331648"/>
    <lineage>
        <taxon>Bacteria</taxon>
        <taxon>Pseudomonadati</taxon>
        <taxon>Bacteroidota</taxon>
        <taxon>Flavobacteriia</taxon>
        <taxon>Flavobacteriales</taxon>
        <taxon>Flavobacteriaceae</taxon>
        <taxon>Nonlabens</taxon>
    </lineage>
</organism>
<dbReference type="Pfam" id="PF14257">
    <property type="entry name" value="DUF4349"/>
    <property type="match status" value="1"/>
</dbReference>
<reference evidence="4 5" key="1">
    <citation type="submission" date="2016-11" db="EMBL/GenBank/DDBJ databases">
        <title>Trade-off between light-utilization and light-protection in marine flavobacteria.</title>
        <authorList>
            <person name="Kumagai Y."/>
        </authorList>
    </citation>
    <scope>NUCLEOTIDE SEQUENCE [LARGE SCALE GENOMIC DNA]</scope>
    <source>
        <strain evidence="4 5">JCM 13191</strain>
    </source>
</reference>
<protein>
    <recommendedName>
        <fullName evidence="3">DUF4349 domain-containing protein</fullName>
    </recommendedName>
</protein>
<dbReference type="OrthoDB" id="5381491at2"/>